<keyword evidence="1" id="KW-1133">Transmembrane helix</keyword>
<name>A0A5A7N4Z3_9PROT</name>
<evidence type="ECO:0000256" key="1">
    <source>
        <dbReference type="SAM" id="Phobius"/>
    </source>
</evidence>
<organism evidence="3 4">
    <name type="scientific">Iodidimonas gelatinilytica</name>
    <dbReference type="NCBI Taxonomy" id="1236966"/>
    <lineage>
        <taxon>Bacteria</taxon>
        <taxon>Pseudomonadati</taxon>
        <taxon>Pseudomonadota</taxon>
        <taxon>Alphaproteobacteria</taxon>
        <taxon>Iodidimonadales</taxon>
        <taxon>Iodidimonadaceae</taxon>
        <taxon>Iodidimonas</taxon>
    </lineage>
</organism>
<dbReference type="PANTHER" id="PTHR38686">
    <property type="entry name" value="APOLIPOPROTEIN N-ACYLTRANSFERASE"/>
    <property type="match status" value="1"/>
</dbReference>
<dbReference type="GO" id="GO:0042158">
    <property type="term" value="P:lipoprotein biosynthetic process"/>
    <property type="evidence" value="ECO:0007669"/>
    <property type="project" value="InterPro"/>
</dbReference>
<dbReference type="AlphaFoldDB" id="A0A5A7N4Z3"/>
<accession>A0A5A7N4Z3</accession>
<dbReference type="InterPro" id="IPR045378">
    <property type="entry name" value="LNT_N"/>
</dbReference>
<gene>
    <name evidence="3" type="ORF">JCM17845_27520</name>
</gene>
<dbReference type="InterPro" id="IPR004563">
    <property type="entry name" value="Apolipo_AcylTrfase"/>
</dbReference>
<feature type="transmembrane region" description="Helical" evidence="1">
    <location>
        <begin position="102"/>
        <end position="125"/>
    </location>
</feature>
<feature type="transmembrane region" description="Helical" evidence="1">
    <location>
        <begin position="27"/>
        <end position="58"/>
    </location>
</feature>
<dbReference type="Proteomes" id="UP000325187">
    <property type="component" value="Unassembled WGS sequence"/>
</dbReference>
<evidence type="ECO:0000259" key="2">
    <source>
        <dbReference type="Pfam" id="PF20154"/>
    </source>
</evidence>
<dbReference type="Pfam" id="PF20154">
    <property type="entry name" value="LNT_N"/>
    <property type="match status" value="1"/>
</dbReference>
<evidence type="ECO:0000313" key="3">
    <source>
        <dbReference type="EMBL" id="GER02129.1"/>
    </source>
</evidence>
<feature type="domain" description="Apolipoprotein N-acyltransferase N-terminal" evidence="2">
    <location>
        <begin position="34"/>
        <end position="130"/>
    </location>
</feature>
<dbReference type="PANTHER" id="PTHR38686:SF1">
    <property type="entry name" value="APOLIPOPROTEIN N-ACYLTRANSFERASE"/>
    <property type="match status" value="1"/>
</dbReference>
<reference evidence="3 4" key="1">
    <citation type="submission" date="2019-09" db="EMBL/GenBank/DDBJ databases">
        <title>NBRP : Genome information of microbial organism related human and environment.</title>
        <authorList>
            <person name="Hattori M."/>
            <person name="Oshima K."/>
            <person name="Inaba H."/>
            <person name="Suda W."/>
            <person name="Sakamoto M."/>
            <person name="Iino T."/>
            <person name="Kitahara M."/>
            <person name="Oshida Y."/>
            <person name="Iida T."/>
            <person name="Kudo T."/>
            <person name="Itoh T."/>
            <person name="Ohkuma M."/>
        </authorList>
    </citation>
    <scope>NUCLEOTIDE SEQUENCE [LARGE SCALE GENOMIC DNA]</scope>
    <source>
        <strain evidence="3 4">Mie-1</strain>
    </source>
</reference>
<comment type="caution">
    <text evidence="3">The sequence shown here is derived from an EMBL/GenBank/DDBJ whole genome shotgun (WGS) entry which is preliminary data.</text>
</comment>
<sequence length="136" mass="15068">MPENLVELQPDRYRRGLAWLQRRPLRWALLFSLGAISSFAFAPTFYLPVLLVTMPVFVWMFMRTAGPGAAFWDGWAFGFGFFSLGLRWIVQSFANQPSVPDAMGPPAVLLLALAMGLYPALVAAFTRRVSAPGLTA</sequence>
<protein>
    <recommendedName>
        <fullName evidence="2">Apolipoprotein N-acyltransferase N-terminal domain-containing protein</fullName>
    </recommendedName>
</protein>
<dbReference type="GO" id="GO:0016410">
    <property type="term" value="F:N-acyltransferase activity"/>
    <property type="evidence" value="ECO:0007669"/>
    <property type="project" value="InterPro"/>
</dbReference>
<proteinExistence type="predicted"/>
<evidence type="ECO:0000313" key="4">
    <source>
        <dbReference type="Proteomes" id="UP000325187"/>
    </source>
</evidence>
<feature type="transmembrane region" description="Helical" evidence="1">
    <location>
        <begin position="70"/>
        <end position="90"/>
    </location>
</feature>
<keyword evidence="1" id="KW-0812">Transmembrane</keyword>
<dbReference type="GO" id="GO:0016020">
    <property type="term" value="C:membrane"/>
    <property type="evidence" value="ECO:0007669"/>
    <property type="project" value="InterPro"/>
</dbReference>
<keyword evidence="4" id="KW-1185">Reference proteome</keyword>
<dbReference type="EMBL" id="BKCM01000018">
    <property type="protein sequence ID" value="GER02129.1"/>
    <property type="molecule type" value="Genomic_DNA"/>
</dbReference>
<keyword evidence="1" id="KW-0472">Membrane</keyword>